<dbReference type="SUPFAM" id="SSF52540">
    <property type="entry name" value="P-loop containing nucleoside triphosphate hydrolases"/>
    <property type="match status" value="1"/>
</dbReference>
<dbReference type="Pfam" id="PF13175">
    <property type="entry name" value="AAA_15"/>
    <property type="match status" value="1"/>
</dbReference>
<proteinExistence type="predicted"/>
<sequence>MHIKRFDIQNFRKLKCCKIELSDKTTVFVGANNSGKTSAMDALAKFLSARKFVFNDITLSNRKKLDDIGKVWINGGNFDFEGCMQEMEQIMPALDVWIDVKDNELHYVSNIIPTLDWNGGVLGVRFIYLPKNVEKLCVSYKEAFETAVKTCASSKKVKLALWPQNLCEYLGKGDLFNTLFEVKAYVLDPSKMNDDDLQPTDYLMECTTSNPLLGLIKIDIIGAQRGFSDTGDESAGEANYHTQNLSSQLKSYYDKHLDPENEPSPEDLKTLQAMEKAKKVFNDTLADKFHNAILELEDLGYPGVNDPRITIESKVSVSNSLNHEAAVQYALNSKEKLRLPEKYNGLGYQNLISMVFLLMRFRDDWMRTGKANKELLEERIEPLHIVLLEEPEAHLHVQVQQVFIKKAYDVLTNSQFLKAHGNFQTQLVISSHSSHIAREVDFKDLRYFKRLPATKDCIVPVSKVINLSGVFGEDNETTRFITRYLRTTHCDLFFADAAILVEGSAEYMLLPHFIRNKYQELNQRYITLLEINGRHSQRLKPLIEKMCLPTLIITDIDSGEPTGHHKHTLPQRDKGIISTNYAITQWVLKEKSLDKLLDISEKKKEKSFTTPYSFKMRIAYQIPIDLKYNGKICEALPSTFEDSLVYSNFNLFSTTTGEGLMEAIYGICNEGLDFESFHEKIYNLFRGENVPKAGFALDLIYSVDPQTLQVPNYINEGLLWLQDLLDKHNQGGDKWPAKNWCLWTTII</sequence>
<dbReference type="Proteomes" id="UP000095512">
    <property type="component" value="Unassembled WGS sequence"/>
</dbReference>
<evidence type="ECO:0000259" key="1">
    <source>
        <dbReference type="Pfam" id="PF13175"/>
    </source>
</evidence>
<evidence type="ECO:0000313" key="4">
    <source>
        <dbReference type="Proteomes" id="UP000095512"/>
    </source>
</evidence>
<reference evidence="3 4" key="1">
    <citation type="submission" date="2015-09" db="EMBL/GenBank/DDBJ databases">
        <authorList>
            <consortium name="Pathogen Informatics"/>
        </authorList>
    </citation>
    <scope>NUCLEOTIDE SEQUENCE [LARGE SCALE GENOMIC DNA]</scope>
    <source>
        <strain evidence="3 4">2789STDY5834865</strain>
    </source>
</reference>
<dbReference type="CDD" id="cd01026">
    <property type="entry name" value="TOPRIM_OLD"/>
    <property type="match status" value="1"/>
</dbReference>
<evidence type="ECO:0000259" key="2">
    <source>
        <dbReference type="Pfam" id="PF20469"/>
    </source>
</evidence>
<dbReference type="InterPro" id="IPR034139">
    <property type="entry name" value="TOPRIM_OLD"/>
</dbReference>
<dbReference type="InterPro" id="IPR051396">
    <property type="entry name" value="Bact_Antivir_Def_Nuclease"/>
</dbReference>
<dbReference type="Pfam" id="PF20469">
    <property type="entry name" value="OLD-like_TOPRIM"/>
    <property type="match status" value="1"/>
</dbReference>
<dbReference type="PANTHER" id="PTHR43581:SF2">
    <property type="entry name" value="EXCINUCLEASE ATPASE SUBUNIT"/>
    <property type="match status" value="1"/>
</dbReference>
<dbReference type="AlphaFoldDB" id="A0A174T3R0"/>
<dbReference type="InterPro" id="IPR027417">
    <property type="entry name" value="P-loop_NTPase"/>
</dbReference>
<feature type="domain" description="Endonuclease GajA/Old nuclease/RecF-like AAA" evidence="1">
    <location>
        <begin position="1"/>
        <end position="437"/>
    </location>
</feature>
<gene>
    <name evidence="3" type="ORF">ERS852480_04677</name>
</gene>
<organism evidence="3 4">
    <name type="scientific">Enterocloster clostridioformis</name>
    <dbReference type="NCBI Taxonomy" id="1531"/>
    <lineage>
        <taxon>Bacteria</taxon>
        <taxon>Bacillati</taxon>
        <taxon>Bacillota</taxon>
        <taxon>Clostridia</taxon>
        <taxon>Lachnospirales</taxon>
        <taxon>Lachnospiraceae</taxon>
        <taxon>Enterocloster</taxon>
    </lineage>
</organism>
<feature type="domain" description="OLD protein-like TOPRIM" evidence="2">
    <location>
        <begin position="493"/>
        <end position="557"/>
    </location>
</feature>
<protein>
    <submittedName>
        <fullName evidence="3">SMC domain-containing protein</fullName>
    </submittedName>
</protein>
<dbReference type="InterPro" id="IPR041685">
    <property type="entry name" value="AAA_GajA/Old/RecF-like"/>
</dbReference>
<dbReference type="Gene3D" id="3.40.50.300">
    <property type="entry name" value="P-loop containing nucleotide triphosphate hydrolases"/>
    <property type="match status" value="2"/>
</dbReference>
<dbReference type="PANTHER" id="PTHR43581">
    <property type="entry name" value="ATP/GTP PHOSPHATASE"/>
    <property type="match status" value="1"/>
</dbReference>
<accession>A0A174T3R0</accession>
<name>A0A174T3R0_9FIRM</name>
<evidence type="ECO:0000313" key="3">
    <source>
        <dbReference type="EMBL" id="CUQ02747.1"/>
    </source>
</evidence>
<dbReference type="EMBL" id="CZAB01000075">
    <property type="protein sequence ID" value="CUQ02747.1"/>
    <property type="molecule type" value="Genomic_DNA"/>
</dbReference>